<evidence type="ECO:0000313" key="12">
    <source>
        <dbReference type="EMBL" id="MBC5660544.1"/>
    </source>
</evidence>
<keyword evidence="3" id="KW-0004">4Fe-4S</keyword>
<evidence type="ECO:0000256" key="3">
    <source>
        <dbReference type="ARBA" id="ARBA00022485"/>
    </source>
</evidence>
<dbReference type="InterPro" id="IPR058240">
    <property type="entry name" value="rSAM_sf"/>
</dbReference>
<reference evidence="12" key="1">
    <citation type="submission" date="2020-08" db="EMBL/GenBank/DDBJ databases">
        <title>Genome public.</title>
        <authorList>
            <person name="Liu C."/>
            <person name="Sun Q."/>
        </authorList>
    </citation>
    <scope>NUCLEOTIDE SEQUENCE</scope>
    <source>
        <strain evidence="12">NSJ-68</strain>
    </source>
</reference>
<dbReference type="GO" id="GO:0016491">
    <property type="term" value="F:oxidoreductase activity"/>
    <property type="evidence" value="ECO:0007669"/>
    <property type="project" value="UniProtKB-KW"/>
</dbReference>
<dbReference type="AlphaFoldDB" id="A0A923LDI1"/>
<dbReference type="SFLD" id="SFLDS00029">
    <property type="entry name" value="Radical_SAM"/>
    <property type="match status" value="1"/>
</dbReference>
<evidence type="ECO:0000256" key="4">
    <source>
        <dbReference type="ARBA" id="ARBA00022691"/>
    </source>
</evidence>
<dbReference type="GO" id="GO:0051539">
    <property type="term" value="F:4 iron, 4 sulfur cluster binding"/>
    <property type="evidence" value="ECO:0007669"/>
    <property type="project" value="UniProtKB-KW"/>
</dbReference>
<keyword evidence="6" id="KW-0560">Oxidoreductase</keyword>
<comment type="caution">
    <text evidence="12">The sequence shown here is derived from an EMBL/GenBank/DDBJ whole genome shotgun (WGS) entry which is preliminary data.</text>
</comment>
<dbReference type="InterPro" id="IPR012839">
    <property type="entry name" value="Organic_radical_activase"/>
</dbReference>
<comment type="similarity">
    <text evidence="2">Belongs to the organic radical-activating enzymes family.</text>
</comment>
<comment type="cofactor">
    <cofactor evidence="1">
        <name>[4Fe-4S] cluster</name>
        <dbReference type="ChEBI" id="CHEBI:49883"/>
    </cofactor>
</comment>
<dbReference type="EMBL" id="JACOOR010000007">
    <property type="protein sequence ID" value="MBC5660544.1"/>
    <property type="molecule type" value="Genomic_DNA"/>
</dbReference>
<dbReference type="SUPFAM" id="SSF54862">
    <property type="entry name" value="4Fe-4S ferredoxins"/>
    <property type="match status" value="1"/>
</dbReference>
<dbReference type="PROSITE" id="PS01087">
    <property type="entry name" value="RADICAL_ACTIVATING"/>
    <property type="match status" value="1"/>
</dbReference>
<evidence type="ECO:0000256" key="9">
    <source>
        <dbReference type="ARBA" id="ARBA00047365"/>
    </source>
</evidence>
<keyword evidence="13" id="KW-1185">Reference proteome</keyword>
<keyword evidence="7" id="KW-0408">Iron</keyword>
<dbReference type="CDD" id="cd01335">
    <property type="entry name" value="Radical_SAM"/>
    <property type="match status" value="1"/>
</dbReference>
<keyword evidence="4" id="KW-0949">S-adenosyl-L-methionine</keyword>
<accession>A0A923LDI1</accession>
<dbReference type="RefSeq" id="WP_186873715.1">
    <property type="nucleotide sequence ID" value="NZ_JACOOR010000007.1"/>
</dbReference>
<keyword evidence="5" id="KW-0479">Metal-binding</keyword>
<dbReference type="InterPro" id="IPR001989">
    <property type="entry name" value="Radical_activat_CS"/>
</dbReference>
<dbReference type="NCBIfam" id="TIGR02494">
    <property type="entry name" value="PFLE_PFLC"/>
    <property type="match status" value="1"/>
</dbReference>
<dbReference type="Pfam" id="PF04055">
    <property type="entry name" value="Radical_SAM"/>
    <property type="match status" value="1"/>
</dbReference>
<dbReference type="PANTHER" id="PTHR30352">
    <property type="entry name" value="PYRUVATE FORMATE-LYASE-ACTIVATING ENZYME"/>
    <property type="match status" value="1"/>
</dbReference>
<dbReference type="InterPro" id="IPR040074">
    <property type="entry name" value="BssD/PflA/YjjW"/>
</dbReference>
<evidence type="ECO:0000256" key="1">
    <source>
        <dbReference type="ARBA" id="ARBA00001966"/>
    </source>
</evidence>
<evidence type="ECO:0000259" key="10">
    <source>
        <dbReference type="PROSITE" id="PS51379"/>
    </source>
</evidence>
<comment type="catalytic activity">
    <reaction evidence="9">
        <text>glycyl-[protein] + reduced [flavodoxin] + S-adenosyl-L-methionine = glycin-2-yl radical-[protein] + semiquinone [flavodoxin] + 5'-deoxyadenosine + L-methionine + H(+)</text>
        <dbReference type="Rhea" id="RHEA:61976"/>
        <dbReference type="Rhea" id="RHEA-COMP:10622"/>
        <dbReference type="Rhea" id="RHEA-COMP:14480"/>
        <dbReference type="Rhea" id="RHEA-COMP:15993"/>
        <dbReference type="Rhea" id="RHEA-COMP:15994"/>
        <dbReference type="ChEBI" id="CHEBI:15378"/>
        <dbReference type="ChEBI" id="CHEBI:17319"/>
        <dbReference type="ChEBI" id="CHEBI:29947"/>
        <dbReference type="ChEBI" id="CHEBI:32722"/>
        <dbReference type="ChEBI" id="CHEBI:57618"/>
        <dbReference type="ChEBI" id="CHEBI:57844"/>
        <dbReference type="ChEBI" id="CHEBI:59789"/>
        <dbReference type="ChEBI" id="CHEBI:140311"/>
    </reaction>
</comment>
<gene>
    <name evidence="12" type="ORF">H8S44_12280</name>
</gene>
<dbReference type="Gene3D" id="3.20.20.70">
    <property type="entry name" value="Aldolase class I"/>
    <property type="match status" value="1"/>
</dbReference>
<keyword evidence="8" id="KW-0411">Iron-sulfur</keyword>
<proteinExistence type="inferred from homology"/>
<evidence type="ECO:0000256" key="8">
    <source>
        <dbReference type="ARBA" id="ARBA00023014"/>
    </source>
</evidence>
<dbReference type="PROSITE" id="PS51918">
    <property type="entry name" value="RADICAL_SAM"/>
    <property type="match status" value="1"/>
</dbReference>
<dbReference type="InterPro" id="IPR007197">
    <property type="entry name" value="rSAM"/>
</dbReference>
<dbReference type="InterPro" id="IPR034457">
    <property type="entry name" value="Organic_radical-activating"/>
</dbReference>
<evidence type="ECO:0000256" key="5">
    <source>
        <dbReference type="ARBA" id="ARBA00022723"/>
    </source>
</evidence>
<dbReference type="PROSITE" id="PS51379">
    <property type="entry name" value="4FE4S_FER_2"/>
    <property type="match status" value="2"/>
</dbReference>
<evidence type="ECO:0000259" key="11">
    <source>
        <dbReference type="PROSITE" id="PS51918"/>
    </source>
</evidence>
<dbReference type="SFLD" id="SFLDG01066">
    <property type="entry name" value="organic_radical-activating_enz"/>
    <property type="match status" value="1"/>
</dbReference>
<dbReference type="GO" id="GO:0046872">
    <property type="term" value="F:metal ion binding"/>
    <property type="evidence" value="ECO:0007669"/>
    <property type="project" value="UniProtKB-KW"/>
</dbReference>
<dbReference type="PIRSF" id="PIRSF000371">
    <property type="entry name" value="PFL_act_enz"/>
    <property type="match status" value="1"/>
</dbReference>
<dbReference type="InterPro" id="IPR013785">
    <property type="entry name" value="Aldolase_TIM"/>
</dbReference>
<dbReference type="SFLD" id="SFLDG01118">
    <property type="entry name" value="activating_enzymes__group_2"/>
    <property type="match status" value="1"/>
</dbReference>
<feature type="domain" description="4Fe-4S ferredoxin-type" evidence="10">
    <location>
        <begin position="75"/>
        <end position="103"/>
    </location>
</feature>
<evidence type="ECO:0000256" key="6">
    <source>
        <dbReference type="ARBA" id="ARBA00023002"/>
    </source>
</evidence>
<dbReference type="InterPro" id="IPR017900">
    <property type="entry name" value="4Fe4S_Fe_S_CS"/>
</dbReference>
<dbReference type="SUPFAM" id="SSF102114">
    <property type="entry name" value="Radical SAM enzymes"/>
    <property type="match status" value="1"/>
</dbReference>
<organism evidence="12 13">
    <name type="scientific">Anaerosacchariphilus hominis</name>
    <dbReference type="NCBI Taxonomy" id="2763017"/>
    <lineage>
        <taxon>Bacteria</taxon>
        <taxon>Bacillati</taxon>
        <taxon>Bacillota</taxon>
        <taxon>Clostridia</taxon>
        <taxon>Lachnospirales</taxon>
        <taxon>Lachnospiraceae</taxon>
        <taxon>Anaerosacchariphilus</taxon>
    </lineage>
</organism>
<protein>
    <submittedName>
        <fullName evidence="12">Glycyl-radical enzyme activating protein</fullName>
    </submittedName>
</protein>
<dbReference type="Proteomes" id="UP000649345">
    <property type="component" value="Unassembled WGS sequence"/>
</dbReference>
<sequence>MTGEIFDIKHFAVHDGPGIRTTIFLKGCPLHCVWCHNPEGMRRGKDLWVKREACIHCETCIHTCPKQALRMKDGEVSIDRSLCDFCNKCVEKCPARAMQRIDRQAEVKELVDLVTREEIFTRVSGGGVTISGGEPLYQPEFLKELLQGMKQAGVPTCIETSMFAKQEVLESIAPYVDQFLVDIKILDEETHKKYTGVSNQQILSNFRYLAGLGKPILVRIPLIPGITATEENLRAIRAFVDSVNPEIPIEVLNFNSFAGSKYRFLDQKYFNDELRAFPREELEQLRSCVEE</sequence>
<name>A0A923LDI1_9FIRM</name>
<feature type="domain" description="4Fe-4S ferredoxin-type" evidence="10">
    <location>
        <begin position="45"/>
        <end position="74"/>
    </location>
</feature>
<dbReference type="PANTHER" id="PTHR30352:SF4">
    <property type="entry name" value="PYRUVATE FORMATE-LYASE 2-ACTIVATING ENZYME"/>
    <property type="match status" value="1"/>
</dbReference>
<evidence type="ECO:0000256" key="2">
    <source>
        <dbReference type="ARBA" id="ARBA00009777"/>
    </source>
</evidence>
<dbReference type="PROSITE" id="PS00198">
    <property type="entry name" value="4FE4S_FER_1"/>
    <property type="match status" value="1"/>
</dbReference>
<evidence type="ECO:0000256" key="7">
    <source>
        <dbReference type="ARBA" id="ARBA00023004"/>
    </source>
</evidence>
<dbReference type="Gene3D" id="3.30.70.20">
    <property type="match status" value="1"/>
</dbReference>
<dbReference type="InterPro" id="IPR017896">
    <property type="entry name" value="4Fe4S_Fe-S-bd"/>
</dbReference>
<evidence type="ECO:0000313" key="13">
    <source>
        <dbReference type="Proteomes" id="UP000649345"/>
    </source>
</evidence>
<feature type="domain" description="Radical SAM core" evidence="11">
    <location>
        <begin position="14"/>
        <end position="291"/>
    </location>
</feature>